<accession>A0ACC0Z6J5</accession>
<dbReference type="Proteomes" id="UP001163603">
    <property type="component" value="Chromosome 3"/>
</dbReference>
<proteinExistence type="predicted"/>
<comment type="caution">
    <text evidence="1">The sequence shown here is derived from an EMBL/GenBank/DDBJ whole genome shotgun (WGS) entry which is preliminary data.</text>
</comment>
<protein>
    <submittedName>
        <fullName evidence="1">Uncharacterized protein</fullName>
    </submittedName>
</protein>
<organism evidence="1 2">
    <name type="scientific">Pistacia integerrima</name>
    <dbReference type="NCBI Taxonomy" id="434235"/>
    <lineage>
        <taxon>Eukaryota</taxon>
        <taxon>Viridiplantae</taxon>
        <taxon>Streptophyta</taxon>
        <taxon>Embryophyta</taxon>
        <taxon>Tracheophyta</taxon>
        <taxon>Spermatophyta</taxon>
        <taxon>Magnoliopsida</taxon>
        <taxon>eudicotyledons</taxon>
        <taxon>Gunneridae</taxon>
        <taxon>Pentapetalae</taxon>
        <taxon>rosids</taxon>
        <taxon>malvids</taxon>
        <taxon>Sapindales</taxon>
        <taxon>Anacardiaceae</taxon>
        <taxon>Pistacia</taxon>
    </lineage>
</organism>
<name>A0ACC0Z6J5_9ROSI</name>
<dbReference type="EMBL" id="CM047738">
    <property type="protein sequence ID" value="KAJ0046906.1"/>
    <property type="molecule type" value="Genomic_DNA"/>
</dbReference>
<sequence>MEISVTFIAFSVAFTIVLGCLWKALDWVWLKPKKLEKLLRQQGFSGNSYKFLHGDTTEMFMMRKQAKTRTINPFSHDIASRVIPFHHHISKKYGKNSFIWMGPMPIINITDPKLIREILLRHEIFQKPELNSLGRSVFSGMGIYEGERWFKVRKTANPAFHLDKLKGMLPKMYLSCNDMIRKWKISISNEESHELDLWPDIKALTSDVISRTTFSSSFEDGRKIFELITEQINIITQVFYFFHIPGWSFVPTKANRKLKSNDKEIREVIKGIVKKREEVLKVGEASNGDLLGLLVESNLKEIQEHGHKESGMSIEEVIDECKLFYLAGQETTATLIIWTMILLCMHPNWQERAREELFQVFGNKEPQFDELNSLKELHKIVYEVLRLYPPPLLGRATIKESKLGEIIIPPGVFISLPIILVHQDEKYWGADAKEFNPDRFSQGVSKASKNDQVSFFPFSWGPRTCIGQNFALLEAKLALAMILQNFSFQLSPTYVHTPVLVTKSPYKLVPYKNCLHPPSSSLFVFFQLLLKMEISVTFIAFSVAFPAIITWLWKVLDWVWLKPKKLEMLLRRQGFSGNSYKLLHGDTKEMFRITKQAKTRPINPVSHDIAPRIIPYHHHIIKNYGKNSLIWEGSTPSINIIDPKLIRDIMLKPDIFRKPKRNPLAKFIVDGMVKYEGAQWLKVRKIANPAFHLDKLKGMLPKIYLSCNDMIEKWKISISNEESCELDVWPDITALTSDVISRAAFGSSYEDGRKIFELLNEQINLMVQVLRFFHIPGWRFLPFKANRKLKSNHNEIRKLIKGIIKRREEALKIGKANNDDLLGLLVESNHIGIQEHGNKESGMSLEEVIEECKLFYLAGQETTASLIVWTMVSLCMHQNWQDRAREEIFQVFGNKVPRFDELNHLKEVNKILHEALRLYPPANFLSRTSIKESKLGELTIPPGVLLSMPIILVHHDEEYWGDDAKEFNPDRFSHGVFPMHQRTINLMEITVTSIAFCLAFAIISGCLWTVANWIWLRPKKLEMLIRRQGFSGNSYKLFHGDMKEMSTMRVQARAKPLSLSHDISPRIVPFFQHVINKYGKNSFIWMGPKPSLNITDPKLIREILSNYEIFQKPKSNPLSRLVVHGMVMYEGEQWFKVRKIATPAFHLEKLKDMLSKMYLSCNDMVKNWKTSISGKDYCELDVWPHIQALTADVISRTAFGSSYQDGRKIFQLISQQINLFTQVMQSVYIPGWRFIPTTTNRKMKSNHNQIRALIKGIIDKKEEALNAGEASTDDDLLGLLVESNHREIKEHGNKKRGMSIEEVIDECKLFYLAGQETTASWLLWTMILLCMHQNWQERAREEVFQVFGNKEPRFDELNQLKEISKILHEALRLYPPASLLTRICHKETKLGEFMIPVGVIVSMPTILVHHDEDYWGENAKEFNPDRFSQGVSKASKNGQVSFFPFSWGPRICIGQNFAWLEAKLTFAMILQNFSFQLSPTYVHAPIRGITIQPQHGAHIILHKL</sequence>
<reference evidence="2" key="1">
    <citation type="journal article" date="2023" name="G3 (Bethesda)">
        <title>Genome assembly and association tests identify interacting loci associated with vigor, precocity, and sex in interspecific pistachio rootstocks.</title>
        <authorList>
            <person name="Palmer W."/>
            <person name="Jacygrad E."/>
            <person name="Sagayaradj S."/>
            <person name="Cavanaugh K."/>
            <person name="Han R."/>
            <person name="Bertier L."/>
            <person name="Beede B."/>
            <person name="Kafkas S."/>
            <person name="Golino D."/>
            <person name="Preece J."/>
            <person name="Michelmore R."/>
        </authorList>
    </citation>
    <scope>NUCLEOTIDE SEQUENCE [LARGE SCALE GENOMIC DNA]</scope>
</reference>
<keyword evidence="2" id="KW-1185">Reference proteome</keyword>
<evidence type="ECO:0000313" key="2">
    <source>
        <dbReference type="Proteomes" id="UP001163603"/>
    </source>
</evidence>
<gene>
    <name evidence="1" type="ORF">Pint_04871</name>
</gene>
<evidence type="ECO:0000313" key="1">
    <source>
        <dbReference type="EMBL" id="KAJ0046906.1"/>
    </source>
</evidence>